<dbReference type="SMART" id="SM00640">
    <property type="entry name" value="Glyco_32"/>
    <property type="match status" value="1"/>
</dbReference>
<reference evidence="7" key="1">
    <citation type="submission" date="2016-10" db="EMBL/GenBank/DDBJ databases">
        <authorList>
            <person name="Varghese N."/>
            <person name="Submissions S."/>
        </authorList>
    </citation>
    <scope>NUCLEOTIDE SEQUENCE [LARGE SCALE GENOMIC DNA]</scope>
    <source>
        <strain evidence="7">CGMCC 4.578</strain>
    </source>
</reference>
<dbReference type="EMBL" id="FOFT01000017">
    <property type="protein sequence ID" value="SES49038.1"/>
    <property type="molecule type" value="Genomic_DNA"/>
</dbReference>
<proteinExistence type="inferred from homology"/>
<gene>
    <name evidence="6" type="ORF">SAMN05216195_11748</name>
</gene>
<dbReference type="Proteomes" id="UP000199028">
    <property type="component" value="Unassembled WGS sequence"/>
</dbReference>
<evidence type="ECO:0000256" key="1">
    <source>
        <dbReference type="ARBA" id="ARBA00009902"/>
    </source>
</evidence>
<dbReference type="GO" id="GO:0005975">
    <property type="term" value="P:carbohydrate metabolic process"/>
    <property type="evidence" value="ECO:0007669"/>
    <property type="project" value="InterPro"/>
</dbReference>
<protein>
    <recommendedName>
        <fullName evidence="2">beta-fructofuranosidase</fullName>
        <ecNumber evidence="2">3.2.1.26</ecNumber>
    </recommendedName>
</protein>
<name>A0A1H9XSA9_9PSEU</name>
<sequence length="427" mass="47394">MLDCSSFAVAARPRLHLSTARGWINDPHGVTWYEGRYHVFFQHVPDTPTWATHCHWGHMSGSDLVNWNDDTAIALKPDDGEAGCWSGTLVLDDDRPTILYTSVGSVDRNDSRIVMALGDNEMRNWEKLPTPVLEAPPGVTEFRDPSVHRDGAGWRMVVGCRYQGAATALMFRSLDLRQWSEPTILCQRKSDPADPLFTGDGWECVQFIEIDGVWVLIACAWTNKPDDRMVYAVGDFDGAVFEPRSWHRLDHGGTLYATTTFRDADGRWCALSWIRELEPPRSGRVRAGALSLPHRLSVVDDRLVIAPHPDVDRLLGPDLPLDEPLPPQFDLQLTLVAPVRIGCLELEHDGENILLAVGSAPVRRIPAPAGSVVRVVVDEDIAEVFAGGEVAVVRVPDQTDRIVGLGANMRLRTLDCRETTEVAEFGK</sequence>
<dbReference type="InterPro" id="IPR051214">
    <property type="entry name" value="GH32_Enzymes"/>
</dbReference>
<dbReference type="Pfam" id="PF00251">
    <property type="entry name" value="Glyco_hydro_32N"/>
    <property type="match status" value="1"/>
</dbReference>
<keyword evidence="4" id="KW-0326">Glycosidase</keyword>
<keyword evidence="7" id="KW-1185">Reference proteome</keyword>
<dbReference type="GO" id="GO:0004564">
    <property type="term" value="F:beta-fructofuranosidase activity"/>
    <property type="evidence" value="ECO:0007669"/>
    <property type="project" value="UniProtKB-EC"/>
</dbReference>
<evidence type="ECO:0000256" key="3">
    <source>
        <dbReference type="ARBA" id="ARBA00022801"/>
    </source>
</evidence>
<dbReference type="InterPro" id="IPR001362">
    <property type="entry name" value="Glyco_hydro_32"/>
</dbReference>
<evidence type="ECO:0000313" key="7">
    <source>
        <dbReference type="Proteomes" id="UP000199028"/>
    </source>
</evidence>
<dbReference type="PANTHER" id="PTHR43101">
    <property type="entry name" value="BETA-FRUCTOSIDASE"/>
    <property type="match status" value="1"/>
</dbReference>
<dbReference type="EC" id="3.2.1.26" evidence="2"/>
<organism evidence="6 7">
    <name type="scientific">Lentzea flaviverrucosa</name>
    <dbReference type="NCBI Taxonomy" id="200379"/>
    <lineage>
        <taxon>Bacteria</taxon>
        <taxon>Bacillati</taxon>
        <taxon>Actinomycetota</taxon>
        <taxon>Actinomycetes</taxon>
        <taxon>Pseudonocardiales</taxon>
        <taxon>Pseudonocardiaceae</taxon>
        <taxon>Lentzea</taxon>
    </lineage>
</organism>
<dbReference type="InterPro" id="IPR023296">
    <property type="entry name" value="Glyco_hydro_beta-prop_sf"/>
</dbReference>
<keyword evidence="3" id="KW-0378">Hydrolase</keyword>
<evidence type="ECO:0000259" key="5">
    <source>
        <dbReference type="Pfam" id="PF00251"/>
    </source>
</evidence>
<evidence type="ECO:0000313" key="6">
    <source>
        <dbReference type="EMBL" id="SES49038.1"/>
    </source>
</evidence>
<evidence type="ECO:0000256" key="2">
    <source>
        <dbReference type="ARBA" id="ARBA00012758"/>
    </source>
</evidence>
<dbReference type="InterPro" id="IPR013148">
    <property type="entry name" value="Glyco_hydro_32_N"/>
</dbReference>
<feature type="domain" description="Glycosyl hydrolase family 32 N-terminal" evidence="5">
    <location>
        <begin position="16"/>
        <end position="307"/>
    </location>
</feature>
<dbReference type="AlphaFoldDB" id="A0A1H9XSA9"/>
<dbReference type="OrthoDB" id="9759709at2"/>
<comment type="similarity">
    <text evidence="1">Belongs to the glycosyl hydrolase 32 family.</text>
</comment>
<dbReference type="Gene3D" id="2.115.10.20">
    <property type="entry name" value="Glycosyl hydrolase domain, family 43"/>
    <property type="match status" value="1"/>
</dbReference>
<dbReference type="RefSeq" id="WP_090071608.1">
    <property type="nucleotide sequence ID" value="NZ_QQAU01000017.1"/>
</dbReference>
<evidence type="ECO:0000256" key="4">
    <source>
        <dbReference type="ARBA" id="ARBA00023295"/>
    </source>
</evidence>
<dbReference type="PANTHER" id="PTHR43101:SF1">
    <property type="entry name" value="BETA-FRUCTOSIDASE"/>
    <property type="match status" value="1"/>
</dbReference>
<accession>A0A1H9XSA9</accession>
<dbReference type="SUPFAM" id="SSF75005">
    <property type="entry name" value="Arabinanase/levansucrase/invertase"/>
    <property type="match status" value="1"/>
</dbReference>
<dbReference type="CDD" id="cd08996">
    <property type="entry name" value="GH32_FFase"/>
    <property type="match status" value="1"/>
</dbReference>